<dbReference type="SUPFAM" id="SSF52540">
    <property type="entry name" value="P-loop containing nucleoside triphosphate hydrolases"/>
    <property type="match status" value="1"/>
</dbReference>
<dbReference type="Gene3D" id="3.40.50.300">
    <property type="entry name" value="P-loop containing nucleotide triphosphate hydrolases"/>
    <property type="match status" value="1"/>
</dbReference>
<evidence type="ECO:0000313" key="2">
    <source>
        <dbReference type="EMBL" id="BAL74986.1"/>
    </source>
</evidence>
<evidence type="ECO:0000259" key="1">
    <source>
        <dbReference type="Pfam" id="PF01656"/>
    </source>
</evidence>
<dbReference type="PANTHER" id="PTHR13696:SF52">
    <property type="entry name" value="PARA FAMILY PROTEIN CT_582"/>
    <property type="match status" value="1"/>
</dbReference>
<dbReference type="InterPro" id="IPR002586">
    <property type="entry name" value="CobQ/CobB/MinD/ParA_Nub-bd_dom"/>
</dbReference>
<accession>A0AAI8MAF7</accession>
<proteinExistence type="predicted"/>
<dbReference type="InterPro" id="IPR050678">
    <property type="entry name" value="DNA_Partitioning_ATPase"/>
</dbReference>
<dbReference type="AlphaFoldDB" id="A0AAI8MAF7"/>
<keyword evidence="3" id="KW-1185">Reference proteome</keyword>
<reference evidence="2 3" key="1">
    <citation type="journal article" date="2012" name="Microbes Environ.">
        <title>Complete genome sequence of Bradyrhizobium sp. S23321: insights into symbiosis evolution in soil oligotrophs.</title>
        <authorList>
            <person name="Okubo T."/>
            <person name="Tsukui T."/>
            <person name="Maita H."/>
            <person name="Okamoto S."/>
            <person name="Oshima K."/>
            <person name="Fujisawa T."/>
            <person name="Saito A."/>
            <person name="Futamata H."/>
            <person name="Hattori R."/>
            <person name="Shimomura Y."/>
            <person name="Haruta S."/>
            <person name="Morimoto S."/>
            <person name="Wang Y."/>
            <person name="Sakai Y."/>
            <person name="Hattori M."/>
            <person name="Aizawa S."/>
            <person name="Nagashima K.V.P."/>
            <person name="Masuda S."/>
            <person name="Hattori T."/>
            <person name="Yamashita A."/>
            <person name="Bao Z."/>
            <person name="Hayatsu M."/>
            <person name="Kajiya-Kanegae H."/>
            <person name="Yoshinaga I."/>
            <person name="Sakamoto K."/>
            <person name="Toyota K."/>
            <person name="Nakao M."/>
            <person name="Kohara M."/>
            <person name="Anda M."/>
            <person name="Niwa R."/>
            <person name="Jung-Hwan P."/>
            <person name="Sameshima-Saito R."/>
            <person name="Tokuda S."/>
            <person name="Yamamoto S."/>
            <person name="Yamamoto S."/>
            <person name="Yokoyama T."/>
            <person name="Akutsu T."/>
            <person name="Nakamura Y."/>
            <person name="Nakahira-Yanaka Y."/>
            <person name="Takada Hoshino Y."/>
            <person name="Hirakawa H."/>
            <person name="Mitsui H."/>
            <person name="Terasawa K."/>
            <person name="Itakura M."/>
            <person name="Sato S."/>
            <person name="Ikeda-Ohtsubo W."/>
            <person name="Sakakura N."/>
            <person name="Kaminuma E."/>
            <person name="Minamisawa K."/>
        </authorList>
    </citation>
    <scope>NUCLEOTIDE SEQUENCE [LARGE SCALE GENOMIC DNA]</scope>
    <source>
        <strain evidence="2 3">S23321</strain>
    </source>
</reference>
<feature type="domain" description="CobQ/CobB/MinD/ParA nucleotide binding" evidence="1">
    <location>
        <begin position="131"/>
        <end position="170"/>
    </location>
</feature>
<dbReference type="Pfam" id="PF01656">
    <property type="entry name" value="CbiA"/>
    <property type="match status" value="1"/>
</dbReference>
<dbReference type="InterPro" id="IPR027417">
    <property type="entry name" value="P-loop_NTPase"/>
</dbReference>
<dbReference type="EMBL" id="AP012279">
    <property type="protein sequence ID" value="BAL74986.1"/>
    <property type="molecule type" value="Genomic_DNA"/>
</dbReference>
<name>A0AAI8MAF7_9BRAD</name>
<sequence>MFRTVMTTRFDDSLPRLCEFVSNEFGTGILSRSAILRDAGGRLSIVLPERVNEPELERSALALSAAIGAYARQDSVIVDAEYPGAQRLLNEAGQRPPTTVGRFAIQLLDRRIVGSDWLRSPTDAFGKTPRIVFASLKGGVGRSTALCVVAAHLSRKGRRVLAIDFDLEAPGIGSMILDENELPEFGMLDYLVEAGLSNVDDQFITELTGDSFLGAGGARVSVVPAIGRRTLEHPENALAKIARAYLDAPQENGSPKTITDQLSDLLTRYEALGAYDVVLIDGRSGLHETTASLILGIGAEVLLFGLDQPQTYQGYRLLMGQLSQYRVSASDDWRERISFVHAKAEDAVDAREEVASKFLDLLTSLTSPRNFEIPPNEKLTENDFDLTWQDTTDTPEVDLLEGQVLHVLEDTRYRRFDPVADRKMLDSRSYSSTFGSLLDYIDSVTIEPSSDDAEDQ</sequence>
<protein>
    <recommendedName>
        <fullName evidence="1">CobQ/CobB/MinD/ParA nucleotide binding domain-containing protein</fullName>
    </recommendedName>
</protein>
<dbReference type="Proteomes" id="UP000007886">
    <property type="component" value="Chromosome"/>
</dbReference>
<evidence type="ECO:0000313" key="3">
    <source>
        <dbReference type="Proteomes" id="UP000007886"/>
    </source>
</evidence>
<dbReference type="NCBIfam" id="NF047398">
    <property type="entry name" value="AAA_KGGVGR"/>
    <property type="match status" value="1"/>
</dbReference>
<gene>
    <name evidence="2" type="ORF">S23_17700</name>
</gene>
<dbReference type="PANTHER" id="PTHR13696">
    <property type="entry name" value="P-LOOP CONTAINING NUCLEOSIDE TRIPHOSPHATE HYDROLASE"/>
    <property type="match status" value="1"/>
</dbReference>
<organism evidence="2 3">
    <name type="scientific">Bradyrhizobium cosmicum</name>
    <dbReference type="NCBI Taxonomy" id="1404864"/>
    <lineage>
        <taxon>Bacteria</taxon>
        <taxon>Pseudomonadati</taxon>
        <taxon>Pseudomonadota</taxon>
        <taxon>Alphaproteobacteria</taxon>
        <taxon>Hyphomicrobiales</taxon>
        <taxon>Nitrobacteraceae</taxon>
        <taxon>Bradyrhizobium</taxon>
    </lineage>
</organism>
<dbReference type="KEGG" id="brs:S23_17700"/>